<sequence length="57" mass="6229">MICKASLQAVGGQPVPEPSSLWLLLVGWMACLLVVRRQVELGTLRGRGKRLGTGLRR</sequence>
<organism evidence="2 3">
    <name type="scientific">Tectimicrobiota bacterium</name>
    <dbReference type="NCBI Taxonomy" id="2528274"/>
    <lineage>
        <taxon>Bacteria</taxon>
        <taxon>Pseudomonadati</taxon>
        <taxon>Nitrospinota/Tectimicrobiota group</taxon>
        <taxon>Candidatus Tectimicrobiota</taxon>
    </lineage>
</organism>
<dbReference type="InterPro" id="IPR013424">
    <property type="entry name" value="Ice-binding_C"/>
</dbReference>
<accession>A0A938B1T7</accession>
<gene>
    <name evidence="2" type="ORF">FJZ47_05660</name>
</gene>
<feature type="domain" description="Ice-binding protein C-terminal" evidence="1">
    <location>
        <begin position="14"/>
        <end position="37"/>
    </location>
</feature>
<evidence type="ECO:0000313" key="2">
    <source>
        <dbReference type="EMBL" id="MBM3223274.1"/>
    </source>
</evidence>
<dbReference type="Proteomes" id="UP000712673">
    <property type="component" value="Unassembled WGS sequence"/>
</dbReference>
<reference evidence="2" key="1">
    <citation type="submission" date="2019-03" db="EMBL/GenBank/DDBJ databases">
        <title>Lake Tanganyika Metagenome-Assembled Genomes (MAGs).</title>
        <authorList>
            <person name="Tran P."/>
        </authorList>
    </citation>
    <scope>NUCLEOTIDE SEQUENCE</scope>
    <source>
        <strain evidence="2">K_DeepCast_65m_m2_066</strain>
    </source>
</reference>
<name>A0A938B1T7_UNCTE</name>
<proteinExistence type="predicted"/>
<dbReference type="Pfam" id="PF07589">
    <property type="entry name" value="PEP-CTERM"/>
    <property type="match status" value="1"/>
</dbReference>
<dbReference type="EMBL" id="VGLS01000120">
    <property type="protein sequence ID" value="MBM3223274.1"/>
    <property type="molecule type" value="Genomic_DNA"/>
</dbReference>
<dbReference type="AlphaFoldDB" id="A0A938B1T7"/>
<evidence type="ECO:0000259" key="1">
    <source>
        <dbReference type="Pfam" id="PF07589"/>
    </source>
</evidence>
<protein>
    <submittedName>
        <fullName evidence="2">PEP-CTERM sorting domain-containing protein</fullName>
    </submittedName>
</protein>
<dbReference type="PROSITE" id="PS51257">
    <property type="entry name" value="PROKAR_LIPOPROTEIN"/>
    <property type="match status" value="1"/>
</dbReference>
<dbReference type="NCBIfam" id="TIGR02595">
    <property type="entry name" value="PEP_CTERM"/>
    <property type="match status" value="1"/>
</dbReference>
<comment type="caution">
    <text evidence="2">The sequence shown here is derived from an EMBL/GenBank/DDBJ whole genome shotgun (WGS) entry which is preliminary data.</text>
</comment>
<evidence type="ECO:0000313" key="3">
    <source>
        <dbReference type="Proteomes" id="UP000712673"/>
    </source>
</evidence>